<accession>A0A439D933</accession>
<gene>
    <name evidence="1" type="ORF">EKO27_g4186</name>
</gene>
<dbReference type="AlphaFoldDB" id="A0A439D933"/>
<sequence>MDQPEPMSALDEYFDYCENTPATIDPELLQTSAPSSAFDLHIEQEEQPAWEGQGWPAQPFGSDPEPLAQHIKGTNKDLVPQYPCSECPAYQGKNGFKRKDNLKQHLMYFHNYDDDKLATLLPSRRTRRFTILVCHYENCEYYRGPDFKGMGIQAQEKNRPFHKQSDYTRHMKDEHDCLNVAPKTRSGAITVKNGSPLATLRHTNDGSAEGKLHAAIATNSCNPGE</sequence>
<reference evidence="1 2" key="1">
    <citation type="submission" date="2018-12" db="EMBL/GenBank/DDBJ databases">
        <title>Draft genome sequence of Xylaria grammica IHI A82.</title>
        <authorList>
            <person name="Buettner E."/>
            <person name="Kellner H."/>
        </authorList>
    </citation>
    <scope>NUCLEOTIDE SEQUENCE [LARGE SCALE GENOMIC DNA]</scope>
    <source>
        <strain evidence="1 2">IHI A82</strain>
    </source>
</reference>
<organism evidence="1 2">
    <name type="scientific">Xylaria grammica</name>
    <dbReference type="NCBI Taxonomy" id="363999"/>
    <lineage>
        <taxon>Eukaryota</taxon>
        <taxon>Fungi</taxon>
        <taxon>Dikarya</taxon>
        <taxon>Ascomycota</taxon>
        <taxon>Pezizomycotina</taxon>
        <taxon>Sordariomycetes</taxon>
        <taxon>Xylariomycetidae</taxon>
        <taxon>Xylariales</taxon>
        <taxon>Xylariaceae</taxon>
        <taxon>Xylaria</taxon>
    </lineage>
</organism>
<keyword evidence="2" id="KW-1185">Reference proteome</keyword>
<dbReference type="STRING" id="363999.A0A439D933"/>
<comment type="caution">
    <text evidence="1">The sequence shown here is derived from an EMBL/GenBank/DDBJ whole genome shotgun (WGS) entry which is preliminary data.</text>
</comment>
<name>A0A439D933_9PEZI</name>
<evidence type="ECO:0000313" key="1">
    <source>
        <dbReference type="EMBL" id="RWA10910.1"/>
    </source>
</evidence>
<evidence type="ECO:0000313" key="2">
    <source>
        <dbReference type="Proteomes" id="UP000286045"/>
    </source>
</evidence>
<proteinExistence type="predicted"/>
<dbReference type="EMBL" id="RYZI01000096">
    <property type="protein sequence ID" value="RWA10910.1"/>
    <property type="molecule type" value="Genomic_DNA"/>
</dbReference>
<protein>
    <recommendedName>
        <fullName evidence="3">C2H2-type domain-containing protein</fullName>
    </recommendedName>
</protein>
<dbReference type="Proteomes" id="UP000286045">
    <property type="component" value="Unassembled WGS sequence"/>
</dbReference>
<evidence type="ECO:0008006" key="3">
    <source>
        <dbReference type="Google" id="ProtNLM"/>
    </source>
</evidence>